<gene>
    <name evidence="5" type="ORF">B0F90DRAFT_179449</name>
</gene>
<dbReference type="PANTHER" id="PTHR45916">
    <property type="entry name" value="STRUCTURAL MAINTENANCE OF CHROMOSOMES PROTEIN 5"/>
    <property type="match status" value="1"/>
</dbReference>
<evidence type="ECO:0000256" key="2">
    <source>
        <dbReference type="ARBA" id="ARBA00018687"/>
    </source>
</evidence>
<feature type="coiled-coil region" evidence="4">
    <location>
        <begin position="5"/>
        <end position="74"/>
    </location>
</feature>
<comment type="caution">
    <text evidence="5">The sequence shown here is derived from an EMBL/GenBank/DDBJ whole genome shotgun (WGS) entry which is preliminary data.</text>
</comment>
<proteinExistence type="inferred from homology"/>
<dbReference type="GO" id="GO:0003697">
    <property type="term" value="F:single-stranded DNA binding"/>
    <property type="evidence" value="ECO:0007669"/>
    <property type="project" value="TreeGrafter"/>
</dbReference>
<protein>
    <recommendedName>
        <fullName evidence="2">Structural maintenance of chromosomes protein 5</fullName>
    </recommendedName>
</protein>
<dbReference type="GO" id="GO:0030915">
    <property type="term" value="C:Smc5-Smc6 complex"/>
    <property type="evidence" value="ECO:0007669"/>
    <property type="project" value="TreeGrafter"/>
</dbReference>
<dbReference type="EMBL" id="WTXG01000010">
    <property type="protein sequence ID" value="KAI0302882.1"/>
    <property type="molecule type" value="Genomic_DNA"/>
</dbReference>
<organism evidence="5 6">
    <name type="scientific">Multifurca ochricompacta</name>
    <dbReference type="NCBI Taxonomy" id="376703"/>
    <lineage>
        <taxon>Eukaryota</taxon>
        <taxon>Fungi</taxon>
        <taxon>Dikarya</taxon>
        <taxon>Basidiomycota</taxon>
        <taxon>Agaricomycotina</taxon>
        <taxon>Agaricomycetes</taxon>
        <taxon>Russulales</taxon>
        <taxon>Russulaceae</taxon>
        <taxon>Multifurca</taxon>
    </lineage>
</organism>
<sequence>MEESGTAHERSADQLKDELETLREKLELLLATDPGVIEQYERRKEEIKSLSRKLEERERHAAKLEKSIKVARDNWQPALQDLVTSIGKKFSEAFDRIGCAGELQLTPHDDYEKWAITILVKFRDTEQLQQLTAHRQSGGERSLTTILYLMSMTECARAPFSLADEINQGMDQRAERAAHNELVKTTCKADSGQYVLITPKLLPDLKYDRLMKVLCVNNGEWLPEDNSLGNMMSMIRDYVAKRGSSGAAFM</sequence>
<dbReference type="Gene3D" id="3.40.50.300">
    <property type="entry name" value="P-loop containing nucleotide triphosphate hydrolases"/>
    <property type="match status" value="1"/>
</dbReference>
<evidence type="ECO:0000256" key="4">
    <source>
        <dbReference type="SAM" id="Coils"/>
    </source>
</evidence>
<accession>A0AAD4QPI5</accession>
<dbReference type="AlphaFoldDB" id="A0AAD4QPI5"/>
<dbReference type="Proteomes" id="UP001203297">
    <property type="component" value="Unassembled WGS sequence"/>
</dbReference>
<dbReference type="PANTHER" id="PTHR45916:SF1">
    <property type="entry name" value="STRUCTURAL MAINTENANCE OF CHROMOSOMES PROTEIN 5"/>
    <property type="match status" value="1"/>
</dbReference>
<keyword evidence="6" id="KW-1185">Reference proteome</keyword>
<comment type="similarity">
    <text evidence="1">Belongs to the SMC family. SMC5 subfamily.</text>
</comment>
<dbReference type="InterPro" id="IPR027417">
    <property type="entry name" value="P-loop_NTPase"/>
</dbReference>
<dbReference type="SUPFAM" id="SSF52540">
    <property type="entry name" value="P-loop containing nucleoside triphosphate hydrolases"/>
    <property type="match status" value="1"/>
</dbReference>
<name>A0AAD4QPI5_9AGAM</name>
<dbReference type="GO" id="GO:0000724">
    <property type="term" value="P:double-strand break repair via homologous recombination"/>
    <property type="evidence" value="ECO:0007669"/>
    <property type="project" value="TreeGrafter"/>
</dbReference>
<dbReference type="GO" id="GO:0005634">
    <property type="term" value="C:nucleus"/>
    <property type="evidence" value="ECO:0007669"/>
    <property type="project" value="TreeGrafter"/>
</dbReference>
<reference evidence="5" key="1">
    <citation type="journal article" date="2022" name="New Phytol.">
        <title>Evolutionary transition to the ectomycorrhizal habit in the genomes of a hyperdiverse lineage of mushroom-forming fungi.</title>
        <authorList>
            <person name="Looney B."/>
            <person name="Miyauchi S."/>
            <person name="Morin E."/>
            <person name="Drula E."/>
            <person name="Courty P.E."/>
            <person name="Kohler A."/>
            <person name="Kuo A."/>
            <person name="LaButti K."/>
            <person name="Pangilinan J."/>
            <person name="Lipzen A."/>
            <person name="Riley R."/>
            <person name="Andreopoulos W."/>
            <person name="He G."/>
            <person name="Johnson J."/>
            <person name="Nolan M."/>
            <person name="Tritt A."/>
            <person name="Barry K.W."/>
            <person name="Grigoriev I.V."/>
            <person name="Nagy L.G."/>
            <person name="Hibbett D."/>
            <person name="Henrissat B."/>
            <person name="Matheny P.B."/>
            <person name="Labbe J."/>
            <person name="Martin F.M."/>
        </authorList>
    </citation>
    <scope>NUCLEOTIDE SEQUENCE</scope>
    <source>
        <strain evidence="5">BPL690</strain>
    </source>
</reference>
<evidence type="ECO:0000256" key="1">
    <source>
        <dbReference type="ARBA" id="ARBA00010171"/>
    </source>
</evidence>
<evidence type="ECO:0000313" key="5">
    <source>
        <dbReference type="EMBL" id="KAI0302882.1"/>
    </source>
</evidence>
<evidence type="ECO:0000256" key="3">
    <source>
        <dbReference type="ARBA" id="ARBA00023054"/>
    </source>
</evidence>
<evidence type="ECO:0000313" key="6">
    <source>
        <dbReference type="Proteomes" id="UP001203297"/>
    </source>
</evidence>
<dbReference type="GO" id="GO:0016787">
    <property type="term" value="F:hydrolase activity"/>
    <property type="evidence" value="ECO:0007669"/>
    <property type="project" value="UniProtKB-KW"/>
</dbReference>
<keyword evidence="3 4" id="KW-0175">Coiled coil</keyword>
<keyword evidence="5" id="KW-0378">Hydrolase</keyword>